<dbReference type="RefSeq" id="WP_108829581.1">
    <property type="nucleotide sequence ID" value="NZ_OMOR01000001.1"/>
</dbReference>
<dbReference type="InterPro" id="IPR003723">
    <property type="entry name" value="Precorrin-6x_reduct"/>
</dbReference>
<gene>
    <name evidence="4" type="primary">cobK_2</name>
    <name evidence="4" type="ORF">ASD8599_03404</name>
</gene>
<evidence type="ECO:0000256" key="3">
    <source>
        <dbReference type="ARBA" id="ARBA00023002"/>
    </source>
</evidence>
<evidence type="ECO:0000256" key="1">
    <source>
        <dbReference type="ARBA" id="ARBA00004953"/>
    </source>
</evidence>
<comment type="pathway">
    <text evidence="1">Cofactor biosynthesis; adenosylcobalamin biosynthesis.</text>
</comment>
<dbReference type="EMBL" id="OMOR01000001">
    <property type="protein sequence ID" value="SPH22661.1"/>
    <property type="molecule type" value="Genomic_DNA"/>
</dbReference>
<reference evidence="4 5" key="1">
    <citation type="submission" date="2018-03" db="EMBL/GenBank/DDBJ databases">
        <authorList>
            <person name="Keele B.F."/>
        </authorList>
    </citation>
    <scope>NUCLEOTIDE SEQUENCE [LARGE SCALE GENOMIC DNA]</scope>
    <source>
        <strain evidence="4 5">CECT 8599</strain>
    </source>
</reference>
<dbReference type="PANTHER" id="PTHR36925">
    <property type="entry name" value="COBALT-PRECORRIN-6A REDUCTASE"/>
    <property type="match status" value="1"/>
</dbReference>
<dbReference type="OrthoDB" id="5183775at2"/>
<dbReference type="GO" id="GO:0009236">
    <property type="term" value="P:cobalamin biosynthetic process"/>
    <property type="evidence" value="ECO:0007669"/>
    <property type="project" value="UniProtKB-UniPathway"/>
</dbReference>
<dbReference type="Proteomes" id="UP000244880">
    <property type="component" value="Unassembled WGS sequence"/>
</dbReference>
<evidence type="ECO:0000256" key="2">
    <source>
        <dbReference type="ARBA" id="ARBA00022573"/>
    </source>
</evidence>
<name>A0A2R8BI11_9RHOB</name>
<dbReference type="UniPathway" id="UPA00148"/>
<sequence>MTHLLILGGTTEATALAHAVHEAGVTATFSYAGRVAQPKRQPLPTRVGGFGGVQGLKRYIAEHGITHVVDATHPFAAQLSTNAVGACDTTPLLALSRPQWTAQTGDTWTRVPSIAAAVAALKGPPRNVMLAIGRMHLDAFAPMSQHSYLLRLVDAPDGDVPLPKTHIIVDQGPFTVDNDIALMRDHNIDVIVSKNAGGSGAQAKIIAARSLGLPIIMIDRPHIPNRAEVGSVAAVMDWLAHDTDRGV</sequence>
<dbReference type="EC" id="1.3.1.54" evidence="4"/>
<dbReference type="NCBIfam" id="TIGR00715">
    <property type="entry name" value="precor6x_red"/>
    <property type="match status" value="1"/>
</dbReference>
<dbReference type="GO" id="GO:0016994">
    <property type="term" value="F:precorrin-6A reductase activity"/>
    <property type="evidence" value="ECO:0007669"/>
    <property type="project" value="UniProtKB-EC"/>
</dbReference>
<keyword evidence="5" id="KW-1185">Reference proteome</keyword>
<dbReference type="NCBIfam" id="NF005968">
    <property type="entry name" value="PRK08057.1-2"/>
    <property type="match status" value="1"/>
</dbReference>
<accession>A0A2R8BI11</accession>
<dbReference type="AlphaFoldDB" id="A0A2R8BI11"/>
<dbReference type="PANTHER" id="PTHR36925:SF1">
    <property type="entry name" value="COBALT-PRECORRIN-6A REDUCTASE"/>
    <property type="match status" value="1"/>
</dbReference>
<evidence type="ECO:0000313" key="4">
    <source>
        <dbReference type="EMBL" id="SPH22661.1"/>
    </source>
</evidence>
<evidence type="ECO:0000313" key="5">
    <source>
        <dbReference type="Proteomes" id="UP000244880"/>
    </source>
</evidence>
<dbReference type="PROSITE" id="PS51014">
    <property type="entry name" value="COBK_CBIJ"/>
    <property type="match status" value="1"/>
</dbReference>
<dbReference type="Pfam" id="PF02571">
    <property type="entry name" value="CbiJ"/>
    <property type="match status" value="1"/>
</dbReference>
<proteinExistence type="predicted"/>
<keyword evidence="2" id="KW-0169">Cobalamin biosynthesis</keyword>
<protein>
    <submittedName>
        <fullName evidence="4">Precorrin-6A reductase</fullName>
        <ecNumber evidence="4">1.3.1.54</ecNumber>
    </submittedName>
</protein>
<organism evidence="4 5">
    <name type="scientific">Ascidiaceihabitans donghaensis</name>
    <dbReference type="NCBI Taxonomy" id="1510460"/>
    <lineage>
        <taxon>Bacteria</taxon>
        <taxon>Pseudomonadati</taxon>
        <taxon>Pseudomonadota</taxon>
        <taxon>Alphaproteobacteria</taxon>
        <taxon>Rhodobacterales</taxon>
        <taxon>Paracoccaceae</taxon>
        <taxon>Ascidiaceihabitans</taxon>
    </lineage>
</organism>
<keyword evidence="3 4" id="KW-0560">Oxidoreductase</keyword>